<dbReference type="EnsemblMetazoa" id="XM_020006478.1">
    <property type="protein sequence ID" value="XP_019862037.1"/>
    <property type="gene ID" value="LOC100636105"/>
</dbReference>
<accession>A0A1X7VNK3</accession>
<dbReference type="InterPro" id="IPR009436">
    <property type="entry name" value="AGTRAP"/>
</dbReference>
<feature type="transmembrane region" description="Helical" evidence="1">
    <location>
        <begin position="81"/>
        <end position="97"/>
    </location>
</feature>
<evidence type="ECO:0000256" key="1">
    <source>
        <dbReference type="SAM" id="Phobius"/>
    </source>
</evidence>
<keyword evidence="1" id="KW-1133">Transmembrane helix</keyword>
<dbReference type="InParanoid" id="A0A1X7VNK3"/>
<feature type="transmembrane region" description="Helical" evidence="1">
    <location>
        <begin position="104"/>
        <end position="128"/>
    </location>
</feature>
<dbReference type="GO" id="GO:0038166">
    <property type="term" value="P:angiotensin-activated signaling pathway"/>
    <property type="evidence" value="ECO:0007669"/>
    <property type="project" value="InterPro"/>
</dbReference>
<keyword evidence="1" id="KW-0472">Membrane</keyword>
<dbReference type="Pfam" id="PF06396">
    <property type="entry name" value="AGTRAP"/>
    <property type="match status" value="1"/>
</dbReference>
<name>A0A1X7VNK3_AMPQE</name>
<feature type="transmembrane region" description="Helical" evidence="1">
    <location>
        <begin position="52"/>
        <end position="75"/>
    </location>
</feature>
<keyword evidence="3" id="KW-1185">Reference proteome</keyword>
<protein>
    <submittedName>
        <fullName evidence="2">Uncharacterized protein</fullName>
    </submittedName>
</protein>
<evidence type="ECO:0000313" key="3">
    <source>
        <dbReference type="Proteomes" id="UP000007879"/>
    </source>
</evidence>
<evidence type="ECO:0000313" key="2">
    <source>
        <dbReference type="EnsemblMetazoa" id="Aqu2.1.41420_001"/>
    </source>
</evidence>
<organism evidence="2">
    <name type="scientific">Amphimedon queenslandica</name>
    <name type="common">Sponge</name>
    <dbReference type="NCBI Taxonomy" id="400682"/>
    <lineage>
        <taxon>Eukaryota</taxon>
        <taxon>Metazoa</taxon>
        <taxon>Porifera</taxon>
        <taxon>Demospongiae</taxon>
        <taxon>Heteroscleromorpha</taxon>
        <taxon>Haplosclerida</taxon>
        <taxon>Niphatidae</taxon>
        <taxon>Amphimedon</taxon>
    </lineage>
</organism>
<reference evidence="2" key="2">
    <citation type="submission" date="2017-05" db="UniProtKB">
        <authorList>
            <consortium name="EnsemblMetazoa"/>
        </authorList>
    </citation>
    <scope>IDENTIFICATION</scope>
</reference>
<feature type="transmembrane region" description="Helical" evidence="1">
    <location>
        <begin position="140"/>
        <end position="163"/>
    </location>
</feature>
<dbReference type="KEGG" id="aqu:100636105"/>
<reference evidence="3" key="1">
    <citation type="journal article" date="2010" name="Nature">
        <title>The Amphimedon queenslandica genome and the evolution of animal complexity.</title>
        <authorList>
            <person name="Srivastava M."/>
            <person name="Simakov O."/>
            <person name="Chapman J."/>
            <person name="Fahey B."/>
            <person name="Gauthier M.E."/>
            <person name="Mitros T."/>
            <person name="Richards G.S."/>
            <person name="Conaco C."/>
            <person name="Dacre M."/>
            <person name="Hellsten U."/>
            <person name="Larroux C."/>
            <person name="Putnam N.H."/>
            <person name="Stanke M."/>
            <person name="Adamska M."/>
            <person name="Darling A."/>
            <person name="Degnan S.M."/>
            <person name="Oakley T.H."/>
            <person name="Plachetzki D.C."/>
            <person name="Zhai Y."/>
            <person name="Adamski M."/>
            <person name="Calcino A."/>
            <person name="Cummins S.F."/>
            <person name="Goodstein D.M."/>
            <person name="Harris C."/>
            <person name="Jackson D.J."/>
            <person name="Leys S.P."/>
            <person name="Shu S."/>
            <person name="Woodcroft B.J."/>
            <person name="Vervoort M."/>
            <person name="Kosik K.S."/>
            <person name="Manning G."/>
            <person name="Degnan B.M."/>
            <person name="Rokhsar D.S."/>
        </authorList>
    </citation>
    <scope>NUCLEOTIDE SEQUENCE [LARGE SCALE GENOMIC DNA]</scope>
</reference>
<gene>
    <name evidence="2" type="primary">100636105</name>
</gene>
<dbReference type="Proteomes" id="UP000007879">
    <property type="component" value="Unassembled WGS sequence"/>
</dbReference>
<sequence length="207" mass="23163">MDKRTPTHFVSADLSSSTSRAYVERAFIPLVVEQSGEEETSRRMPSNSRMKLSLPLLPVLFLALFHFSIVCLALLAALPTGYFFVHLLLMLMAIWSTQDKKGVLVVAVYIYLMVFSLLVDLITIGVYWDVLTASGYGRFALLLVFSNFFSKIPSTIYTVFILYQKSDGFKFSFLPGSARNNGYSEIRDTVTVDIEAPPGSEENSQAE</sequence>
<keyword evidence="1" id="KW-0812">Transmembrane</keyword>
<proteinExistence type="predicted"/>
<dbReference type="AlphaFoldDB" id="A0A1X7VNK3"/>
<dbReference type="EnsemblMetazoa" id="Aqu2.1.41420_001">
    <property type="protein sequence ID" value="Aqu2.1.41420_001"/>
    <property type="gene ID" value="Aqu2.1.41420"/>
</dbReference>